<evidence type="ECO:0000256" key="5">
    <source>
        <dbReference type="PIRSR" id="PIRSR000137-2"/>
    </source>
</evidence>
<dbReference type="InterPro" id="IPR012132">
    <property type="entry name" value="GMC_OxRdtase"/>
</dbReference>
<evidence type="ECO:0000256" key="1">
    <source>
        <dbReference type="ARBA" id="ARBA00001974"/>
    </source>
</evidence>
<dbReference type="Pfam" id="PF00732">
    <property type="entry name" value="GMC_oxred_N"/>
    <property type="match status" value="1"/>
</dbReference>
<sequence length="528" mass="57029">MEEADIVVIGCGSGGSAVAGRLSEGGKYTVAVLEAGGRNTSIKTIMPGMMPFQTDQTNWRFETVPQAGLNGRRGYQPRGRGMGGSSAINAMLYIRGHRDDYDEWRDLGCPGWGWDDVLPWFKACEHNVRGADAFHGANGPLWVSDQEHAHPGSRAFVEAASRLQIPVNPDFNGERQDGVGLYQVTQRNGERWTAARAYLDPAEKRANLEIICDALVDRVLFADGRATGVAYRQGGQARQIRARCAVVLAAGAFQTPQLLMLSGIGPGRHLAEMGIPVLVDRPAVGSDLQDHIDYTAAFETEGSFFLGRSPAGTLKSVGAMVQWLFTRRGGMTSPYAEAGGFLRTELAGARPDVQLHFLIAIVEDHGRTRVKGHGYSCHACVLRPESRGTVRLASADAADAPLIDPAFLTDPRDMDVLKAGVRAMYRILGTPPLADYRGRDRYPVDLTDDAALEALIRARADTVYHPVGTARMGIDPDAVVDPRLRVHGVDGFYVADASVMPRLIGGNTNAPSIMIGERGAAFIAEDLH</sequence>
<dbReference type="InterPro" id="IPR036188">
    <property type="entry name" value="FAD/NAD-bd_sf"/>
</dbReference>
<dbReference type="PROSITE" id="PS00624">
    <property type="entry name" value="GMC_OXRED_2"/>
    <property type="match status" value="1"/>
</dbReference>
<protein>
    <submittedName>
        <fullName evidence="7">FAD-binding protein</fullName>
    </submittedName>
</protein>
<organism evidence="7 8">
    <name type="scientific">Sphingomonas naasensis</name>
    <dbReference type="NCBI Taxonomy" id="1344951"/>
    <lineage>
        <taxon>Bacteria</taxon>
        <taxon>Pseudomonadati</taxon>
        <taxon>Pseudomonadota</taxon>
        <taxon>Alphaproteobacteria</taxon>
        <taxon>Sphingomonadales</taxon>
        <taxon>Sphingomonadaceae</taxon>
        <taxon>Sphingomonas</taxon>
    </lineage>
</organism>
<dbReference type="PANTHER" id="PTHR11552:SF147">
    <property type="entry name" value="CHOLINE DEHYDROGENASE, MITOCHONDRIAL"/>
    <property type="match status" value="1"/>
</dbReference>
<dbReference type="Pfam" id="PF05199">
    <property type="entry name" value="GMC_oxred_C"/>
    <property type="match status" value="1"/>
</dbReference>
<keyword evidence="8" id="KW-1185">Reference proteome</keyword>
<dbReference type="RefSeq" id="WP_135985688.1">
    <property type="nucleotide sequence ID" value="NZ_JAASQM010000003.1"/>
</dbReference>
<proteinExistence type="inferred from homology"/>
<evidence type="ECO:0000256" key="2">
    <source>
        <dbReference type="ARBA" id="ARBA00010790"/>
    </source>
</evidence>
<dbReference type="InterPro" id="IPR000172">
    <property type="entry name" value="GMC_OxRdtase_N"/>
</dbReference>
<keyword evidence="3" id="KW-0285">Flavoprotein</keyword>
<gene>
    <name evidence="7" type="ORF">E5A74_13250</name>
</gene>
<name>A0A4S1WH35_9SPHN</name>
<keyword evidence="4 5" id="KW-0274">FAD</keyword>
<dbReference type="OrthoDB" id="9785276at2"/>
<evidence type="ECO:0000259" key="6">
    <source>
        <dbReference type="PROSITE" id="PS00624"/>
    </source>
</evidence>
<dbReference type="InterPro" id="IPR007867">
    <property type="entry name" value="GMC_OxRtase_C"/>
</dbReference>
<dbReference type="SUPFAM" id="SSF54373">
    <property type="entry name" value="FAD-linked reductases, C-terminal domain"/>
    <property type="match status" value="1"/>
</dbReference>
<dbReference type="Gene3D" id="3.50.50.60">
    <property type="entry name" value="FAD/NAD(P)-binding domain"/>
    <property type="match status" value="1"/>
</dbReference>
<dbReference type="GO" id="GO:0050660">
    <property type="term" value="F:flavin adenine dinucleotide binding"/>
    <property type="evidence" value="ECO:0007669"/>
    <property type="project" value="InterPro"/>
</dbReference>
<dbReference type="AlphaFoldDB" id="A0A4S1WH35"/>
<feature type="binding site" evidence="5">
    <location>
        <position position="216"/>
    </location>
    <ligand>
        <name>FAD</name>
        <dbReference type="ChEBI" id="CHEBI:57692"/>
    </ligand>
</feature>
<dbReference type="SUPFAM" id="SSF51905">
    <property type="entry name" value="FAD/NAD(P)-binding domain"/>
    <property type="match status" value="1"/>
</dbReference>
<comment type="cofactor">
    <cofactor evidence="1 5">
        <name>FAD</name>
        <dbReference type="ChEBI" id="CHEBI:57692"/>
    </cofactor>
</comment>
<dbReference type="GO" id="GO:0016614">
    <property type="term" value="F:oxidoreductase activity, acting on CH-OH group of donors"/>
    <property type="evidence" value="ECO:0007669"/>
    <property type="project" value="InterPro"/>
</dbReference>
<reference evidence="7 8" key="1">
    <citation type="submission" date="2019-04" db="EMBL/GenBank/DDBJ databases">
        <title>Sphingomonas psychrotolerans sp. nov., isolated from soil in the Tianshan Mountains, Xinjiang, China.</title>
        <authorList>
            <person name="Luo Y."/>
            <person name="Sheng H."/>
        </authorList>
    </citation>
    <scope>NUCLEOTIDE SEQUENCE [LARGE SCALE GENOMIC DNA]</scope>
    <source>
        <strain evidence="7 8">KIS18-15</strain>
    </source>
</reference>
<comment type="caution">
    <text evidence="7">The sequence shown here is derived from an EMBL/GenBank/DDBJ whole genome shotgun (WGS) entry which is preliminary data.</text>
</comment>
<dbReference type="EMBL" id="SRXU01000005">
    <property type="protein sequence ID" value="TGX41575.1"/>
    <property type="molecule type" value="Genomic_DNA"/>
</dbReference>
<evidence type="ECO:0000256" key="3">
    <source>
        <dbReference type="ARBA" id="ARBA00022630"/>
    </source>
</evidence>
<dbReference type="PANTHER" id="PTHR11552">
    <property type="entry name" value="GLUCOSE-METHANOL-CHOLINE GMC OXIDOREDUCTASE"/>
    <property type="match status" value="1"/>
</dbReference>
<dbReference type="Gene3D" id="3.30.560.10">
    <property type="entry name" value="Glucose Oxidase, domain 3"/>
    <property type="match status" value="1"/>
</dbReference>
<evidence type="ECO:0000313" key="7">
    <source>
        <dbReference type="EMBL" id="TGX41575.1"/>
    </source>
</evidence>
<comment type="similarity">
    <text evidence="2">Belongs to the GMC oxidoreductase family.</text>
</comment>
<dbReference type="Proteomes" id="UP000309848">
    <property type="component" value="Unassembled WGS sequence"/>
</dbReference>
<evidence type="ECO:0000313" key="8">
    <source>
        <dbReference type="Proteomes" id="UP000309848"/>
    </source>
</evidence>
<feature type="domain" description="Glucose-methanol-choline oxidoreductase N-terminal" evidence="6">
    <location>
        <begin position="251"/>
        <end position="265"/>
    </location>
</feature>
<evidence type="ECO:0000256" key="4">
    <source>
        <dbReference type="ARBA" id="ARBA00022827"/>
    </source>
</evidence>
<dbReference type="PIRSF" id="PIRSF000137">
    <property type="entry name" value="Alcohol_oxidase"/>
    <property type="match status" value="1"/>
</dbReference>
<accession>A0A4S1WH35</accession>